<accession>A0ABQ7WSP9</accession>
<organism evidence="2 3">
    <name type="scientific">Solanum tuberosum</name>
    <name type="common">Potato</name>
    <dbReference type="NCBI Taxonomy" id="4113"/>
    <lineage>
        <taxon>Eukaryota</taxon>
        <taxon>Viridiplantae</taxon>
        <taxon>Streptophyta</taxon>
        <taxon>Embryophyta</taxon>
        <taxon>Tracheophyta</taxon>
        <taxon>Spermatophyta</taxon>
        <taxon>Magnoliopsida</taxon>
        <taxon>eudicotyledons</taxon>
        <taxon>Gunneridae</taxon>
        <taxon>Pentapetalae</taxon>
        <taxon>asterids</taxon>
        <taxon>lamiids</taxon>
        <taxon>Solanales</taxon>
        <taxon>Solanaceae</taxon>
        <taxon>Solanoideae</taxon>
        <taxon>Solaneae</taxon>
        <taxon>Solanum</taxon>
    </lineage>
</organism>
<dbReference type="Proteomes" id="UP000826656">
    <property type="component" value="Unassembled WGS sequence"/>
</dbReference>
<feature type="domain" description="Aminotransferase-like plant mobile" evidence="1">
    <location>
        <begin position="4"/>
        <end position="259"/>
    </location>
</feature>
<dbReference type="PANTHER" id="PTHR46033">
    <property type="entry name" value="PROTEIN MAIN-LIKE 2"/>
    <property type="match status" value="1"/>
</dbReference>
<name>A0ABQ7WSP9_SOLTU</name>
<evidence type="ECO:0000313" key="3">
    <source>
        <dbReference type="Proteomes" id="UP000826656"/>
    </source>
</evidence>
<comment type="caution">
    <text evidence="2">The sequence shown here is derived from an EMBL/GenBank/DDBJ whole genome shotgun (WGS) entry which is preliminary data.</text>
</comment>
<dbReference type="Pfam" id="PF10536">
    <property type="entry name" value="PMD"/>
    <property type="match status" value="1"/>
</dbReference>
<gene>
    <name evidence="2" type="ORF">KY290_003370</name>
</gene>
<proteinExistence type="predicted"/>
<dbReference type="InterPro" id="IPR044824">
    <property type="entry name" value="MAIN-like"/>
</dbReference>
<protein>
    <recommendedName>
        <fullName evidence="1">Aminotransferase-like plant mobile domain-containing protein</fullName>
    </recommendedName>
</protein>
<dbReference type="EMBL" id="JAIVGD010000001">
    <property type="protein sequence ID" value="KAH0783772.1"/>
    <property type="molecule type" value="Genomic_DNA"/>
</dbReference>
<evidence type="ECO:0000313" key="2">
    <source>
        <dbReference type="EMBL" id="KAH0783772.1"/>
    </source>
</evidence>
<dbReference type="PANTHER" id="PTHR46033:SF60">
    <property type="entry name" value="AMINOTRANSFERASE-LIKE PLANT MOBILE DOMAIN-CONTAINING PROTEIN"/>
    <property type="match status" value="1"/>
</dbReference>
<evidence type="ECO:0000259" key="1">
    <source>
        <dbReference type="Pfam" id="PF10536"/>
    </source>
</evidence>
<keyword evidence="3" id="KW-1185">Reference proteome</keyword>
<dbReference type="InterPro" id="IPR019557">
    <property type="entry name" value="AminoTfrase-like_pln_mobile"/>
</dbReference>
<sequence>MVNEKARCYMFWMIAGLMLADTSGGLLKLMYLPMLEDITAVGSYSWGSATLAYLYRFLCKASQSTQNEIAGFLPLLQIWAWERVTVLRPQIVAQRDTRNIFPVGLPRGPHAARWFAHFSWTDTTKHVLRVFRDALDSMTEDQFIWEPYSSDIIESLPEYCRFGRDIWRARVPIFCWDVVEVHLPDRVMRQFGLVQAIPSPFPFDATHFPHDRRGRPNTNWELEHAQWLHFWNHIDQYVCNTPILHGSLRYDDPYLIWFRRITRFIIGNPISSPQQQQGYVPNATAYETMVSLIT</sequence>
<reference evidence="2 3" key="1">
    <citation type="journal article" date="2021" name="bioRxiv">
        <title>Chromosome-scale and haplotype-resolved genome assembly of a tetraploid potato cultivar.</title>
        <authorList>
            <person name="Sun H."/>
            <person name="Jiao W.-B."/>
            <person name="Krause K."/>
            <person name="Campoy J.A."/>
            <person name="Goel M."/>
            <person name="Folz-Donahue K."/>
            <person name="Kukat C."/>
            <person name="Huettel B."/>
            <person name="Schneeberger K."/>
        </authorList>
    </citation>
    <scope>NUCLEOTIDE SEQUENCE [LARGE SCALE GENOMIC DNA]</scope>
    <source>
        <strain evidence="2">SolTubOtavaFocal</strain>
        <tissue evidence="2">Leaves</tissue>
    </source>
</reference>